<dbReference type="GO" id="GO:0019843">
    <property type="term" value="F:rRNA binding"/>
    <property type="evidence" value="ECO:0007669"/>
    <property type="project" value="UniProtKB-UniRule"/>
</dbReference>
<evidence type="ECO:0000256" key="1">
    <source>
        <dbReference type="ARBA" id="ARBA00005868"/>
    </source>
</evidence>
<dbReference type="GO" id="GO:0016887">
    <property type="term" value="F:ATP hydrolysis activity"/>
    <property type="evidence" value="ECO:0007669"/>
    <property type="project" value="UniProtKB-UniRule"/>
</dbReference>
<dbReference type="InterPro" id="IPR017871">
    <property type="entry name" value="ABC_transporter-like_CS"/>
</dbReference>
<dbReference type="AlphaFoldDB" id="A0A1X7F1C9"/>
<keyword evidence="9 14" id="KW-0378">Hydrolase</keyword>
<dbReference type="GeneID" id="95549546"/>
<evidence type="ECO:0000256" key="6">
    <source>
        <dbReference type="ARBA" id="ARBA00022730"/>
    </source>
</evidence>
<dbReference type="HAMAP" id="MF_00847">
    <property type="entry name" value="EttA"/>
    <property type="match status" value="1"/>
</dbReference>
<organism evidence="16 17">
    <name type="scientific">Trinickia caryophylli</name>
    <name type="common">Paraburkholderia caryophylli</name>
    <dbReference type="NCBI Taxonomy" id="28094"/>
    <lineage>
        <taxon>Bacteria</taxon>
        <taxon>Pseudomonadati</taxon>
        <taxon>Pseudomonadota</taxon>
        <taxon>Betaproteobacteria</taxon>
        <taxon>Burkholderiales</taxon>
        <taxon>Burkholderiaceae</taxon>
        <taxon>Trinickia</taxon>
    </lineage>
</organism>
<dbReference type="GO" id="GO:0005524">
    <property type="term" value="F:ATP binding"/>
    <property type="evidence" value="ECO:0007669"/>
    <property type="project" value="UniProtKB-UniRule"/>
</dbReference>
<evidence type="ECO:0000256" key="13">
    <source>
        <dbReference type="ARBA" id="ARBA00022917"/>
    </source>
</evidence>
<evidence type="ECO:0000256" key="7">
    <source>
        <dbReference type="ARBA" id="ARBA00022737"/>
    </source>
</evidence>
<evidence type="ECO:0000313" key="16">
    <source>
        <dbReference type="EMBL" id="SMF44097.1"/>
    </source>
</evidence>
<dbReference type="Proteomes" id="UP000192911">
    <property type="component" value="Unassembled WGS sequence"/>
</dbReference>
<feature type="domain" description="ABC transporter" evidence="15">
    <location>
        <begin position="324"/>
        <end position="550"/>
    </location>
</feature>
<dbReference type="GO" id="GO:0000049">
    <property type="term" value="F:tRNA binding"/>
    <property type="evidence" value="ECO:0007669"/>
    <property type="project" value="UniProtKB-UniRule"/>
</dbReference>
<dbReference type="FunFam" id="3.40.50.300:FF:000011">
    <property type="entry name" value="Putative ABC transporter ATP-binding component"/>
    <property type="match status" value="1"/>
</dbReference>
<keyword evidence="8 14" id="KW-0547">Nucleotide-binding</keyword>
<evidence type="ECO:0000256" key="3">
    <source>
        <dbReference type="ARBA" id="ARBA00022490"/>
    </source>
</evidence>
<accession>A0A1X7F1C9</accession>
<comment type="catalytic activity">
    <reaction evidence="14">
        <text>ATP + H2O = ADP + phosphate + H(+)</text>
        <dbReference type="Rhea" id="RHEA:13065"/>
        <dbReference type="ChEBI" id="CHEBI:15377"/>
        <dbReference type="ChEBI" id="CHEBI:15378"/>
        <dbReference type="ChEBI" id="CHEBI:30616"/>
        <dbReference type="ChEBI" id="CHEBI:43474"/>
        <dbReference type="ChEBI" id="CHEBI:456216"/>
    </reaction>
</comment>
<dbReference type="InterPro" id="IPR032781">
    <property type="entry name" value="ABC_tran_Xtn"/>
</dbReference>
<evidence type="ECO:0000256" key="11">
    <source>
        <dbReference type="ARBA" id="ARBA00022845"/>
    </source>
</evidence>
<evidence type="ECO:0000256" key="4">
    <source>
        <dbReference type="ARBA" id="ARBA00022519"/>
    </source>
</evidence>
<dbReference type="OrthoDB" id="9762051at2"/>
<feature type="domain" description="ABC transporter" evidence="15">
    <location>
        <begin position="6"/>
        <end position="260"/>
    </location>
</feature>
<dbReference type="PANTHER" id="PTHR43858">
    <property type="entry name" value="ENERGY-DEPENDENT TRANSLATIONAL THROTTLE PROTEIN ETTA"/>
    <property type="match status" value="1"/>
</dbReference>
<dbReference type="RefSeq" id="WP_085228164.1">
    <property type="nucleotide sequence ID" value="NZ_BSQD01000011.1"/>
</dbReference>
<evidence type="ECO:0000256" key="5">
    <source>
        <dbReference type="ARBA" id="ARBA00022555"/>
    </source>
</evidence>
<comment type="subcellular location">
    <subcellularLocation>
        <location evidence="14">Cytoplasm</location>
    </subcellularLocation>
    <text evidence="14">Associates with ribosomes and polysomes.</text>
</comment>
<dbReference type="PANTHER" id="PTHR43858:SF1">
    <property type="entry name" value="ABC TRANSPORTER-RELATED PROTEIN"/>
    <property type="match status" value="1"/>
</dbReference>
<proteinExistence type="inferred from homology"/>
<comment type="subunit">
    <text evidence="14">Monomer. Probably contacts ribosomal proteins L1, L5, L33 and S7, the 16S and 23S rRNA and the P-site containing tRNA(fMet).</text>
</comment>
<dbReference type="NCBIfam" id="NF008775">
    <property type="entry name" value="PRK11819.1"/>
    <property type="match status" value="1"/>
</dbReference>
<evidence type="ECO:0000256" key="2">
    <source>
        <dbReference type="ARBA" id="ARBA00022475"/>
    </source>
</evidence>
<dbReference type="CDD" id="cd03221">
    <property type="entry name" value="ABCF_EF-3"/>
    <property type="match status" value="2"/>
</dbReference>
<feature type="region of interest" description="Arm" evidence="14">
    <location>
        <begin position="95"/>
        <end position="139"/>
    </location>
</feature>
<dbReference type="GO" id="GO:0006412">
    <property type="term" value="P:translation"/>
    <property type="evidence" value="ECO:0007669"/>
    <property type="project" value="UniProtKB-KW"/>
</dbReference>
<evidence type="ECO:0000256" key="14">
    <source>
        <dbReference type="HAMAP-Rule" id="MF_00847"/>
    </source>
</evidence>
<dbReference type="SMART" id="SM00382">
    <property type="entry name" value="AAA"/>
    <property type="match status" value="2"/>
</dbReference>
<dbReference type="SUPFAM" id="SSF52540">
    <property type="entry name" value="P-loop containing nucleoside triphosphate hydrolases"/>
    <property type="match status" value="2"/>
</dbReference>
<evidence type="ECO:0000256" key="12">
    <source>
        <dbReference type="ARBA" id="ARBA00022884"/>
    </source>
</evidence>
<comment type="function">
    <text evidence="14">A translation factor that gates the progression of the 70S ribosomal initiation complex (IC, containing tRNA(fMet) in the P-site) into the translation elongation cycle by using a mechanism sensitive to the ATP/ADP ratio. Binds to the 70S ribosome E-site where it modulates the state of the translating ribosome during subunit translocation. ATP hydrolysis probably frees it from the ribosome, which can enter the elongation phase.</text>
</comment>
<gene>
    <name evidence="14" type="primary">ettA</name>
    <name evidence="16" type="ORF">SAMN06295900_10724</name>
</gene>
<name>A0A1X7F1C9_TRICW</name>
<comment type="caution">
    <text evidence="14">Lacks conserved residue(s) required for the propagation of feature annotation.</text>
</comment>
<dbReference type="Pfam" id="PF12848">
    <property type="entry name" value="ABC_tran_Xtn"/>
    <property type="match status" value="1"/>
</dbReference>
<evidence type="ECO:0000259" key="15">
    <source>
        <dbReference type="PROSITE" id="PS50893"/>
    </source>
</evidence>
<keyword evidence="6 14" id="KW-0699">rRNA-binding</keyword>
<dbReference type="NCBIfam" id="TIGR03719">
    <property type="entry name" value="ABC_ABC_ChvD"/>
    <property type="match status" value="1"/>
</dbReference>
<dbReference type="InterPro" id="IPR003593">
    <property type="entry name" value="AAA+_ATPase"/>
</dbReference>
<comment type="domain">
    <text evidence="14">The P-site tRNA interaction motif (PtIM domain) probably interacts with the P-site tRNA(fMet) as well as the 23S rRNA.</text>
</comment>
<keyword evidence="4" id="KW-0997">Cell inner membrane</keyword>
<keyword evidence="3 14" id="KW-0963">Cytoplasm</keyword>
<dbReference type="InterPro" id="IPR022374">
    <property type="entry name" value="EttA"/>
</dbReference>
<comment type="similarity">
    <text evidence="1 14">Belongs to the ABC transporter superfamily. ABCF family. Translational throttle EttA subfamily.</text>
</comment>
<keyword evidence="5 14" id="KW-0820">tRNA-binding</keyword>
<dbReference type="InterPro" id="IPR027417">
    <property type="entry name" value="P-loop_NTPase"/>
</dbReference>
<keyword evidence="2" id="KW-1003">Cell membrane</keyword>
<reference evidence="17" key="1">
    <citation type="submission" date="2017-04" db="EMBL/GenBank/DDBJ databases">
        <authorList>
            <person name="Varghese N."/>
            <person name="Submissions S."/>
        </authorList>
    </citation>
    <scope>NUCLEOTIDE SEQUENCE [LARGE SCALE GENOMIC DNA]</scope>
    <source>
        <strain evidence="17">Ballard 720</strain>
    </source>
</reference>
<dbReference type="Gene3D" id="3.40.50.300">
    <property type="entry name" value="P-loop containing nucleotide triphosphate hydrolases"/>
    <property type="match status" value="2"/>
</dbReference>
<keyword evidence="4" id="KW-0472">Membrane</keyword>
<comment type="domain">
    <text evidence="14">The arm domain is inserted in the first ABC transporter domain. Probably contacts ribosomal protein L1.</text>
</comment>
<keyword evidence="10 14" id="KW-0067">ATP-binding</keyword>
<dbReference type="GO" id="GO:0043022">
    <property type="term" value="F:ribosome binding"/>
    <property type="evidence" value="ECO:0007669"/>
    <property type="project" value="UniProtKB-UniRule"/>
</dbReference>
<dbReference type="STRING" id="28094.SAMN06295900_10724"/>
<keyword evidence="12 14" id="KW-0694">RNA-binding</keyword>
<dbReference type="GO" id="GO:0045900">
    <property type="term" value="P:negative regulation of translational elongation"/>
    <property type="evidence" value="ECO:0007669"/>
    <property type="project" value="UniProtKB-UniRule"/>
</dbReference>
<evidence type="ECO:0000256" key="10">
    <source>
        <dbReference type="ARBA" id="ARBA00022840"/>
    </source>
</evidence>
<evidence type="ECO:0000256" key="9">
    <source>
        <dbReference type="ARBA" id="ARBA00022801"/>
    </source>
</evidence>
<dbReference type="GO" id="GO:0005737">
    <property type="term" value="C:cytoplasm"/>
    <property type="evidence" value="ECO:0007669"/>
    <property type="project" value="UniProtKB-SubCell"/>
</dbReference>
<dbReference type="InterPro" id="IPR003439">
    <property type="entry name" value="ABC_transporter-like_ATP-bd"/>
</dbReference>
<evidence type="ECO:0000256" key="8">
    <source>
        <dbReference type="ARBA" id="ARBA00022741"/>
    </source>
</evidence>
<dbReference type="PROSITE" id="PS00211">
    <property type="entry name" value="ABC_TRANSPORTER_1"/>
    <property type="match status" value="1"/>
</dbReference>
<keyword evidence="17" id="KW-1185">Reference proteome</keyword>
<feature type="region of interest" description="PtIM" evidence="14">
    <location>
        <begin position="242"/>
        <end position="322"/>
    </location>
</feature>
<dbReference type="PROSITE" id="PS50893">
    <property type="entry name" value="ABC_TRANSPORTER_2"/>
    <property type="match status" value="2"/>
</dbReference>
<dbReference type="EMBL" id="FXAH01000007">
    <property type="protein sequence ID" value="SMF44097.1"/>
    <property type="molecule type" value="Genomic_DNA"/>
</dbReference>
<keyword evidence="13 14" id="KW-0648">Protein biosynthesis</keyword>
<dbReference type="FunFam" id="3.40.50.300:FF:000183">
    <property type="entry name" value="ABC transporter ATP-binding protein yjjK"/>
    <property type="match status" value="1"/>
</dbReference>
<keyword evidence="7 14" id="KW-0677">Repeat</keyword>
<dbReference type="EC" id="3.6.1.-" evidence="14"/>
<dbReference type="Pfam" id="PF00005">
    <property type="entry name" value="ABC_tran"/>
    <property type="match status" value="2"/>
</dbReference>
<protein>
    <recommendedName>
        <fullName evidence="14">Energy-dependent translational throttle protein EttA</fullName>
        <ecNumber evidence="14">3.6.1.-</ecNumber>
    </recommendedName>
    <alternativeName>
        <fullName evidence="14">Translational regulatory factor EttA</fullName>
    </alternativeName>
</protein>
<keyword evidence="11 14" id="KW-0810">Translation regulation</keyword>
<feature type="binding site" evidence="14">
    <location>
        <begin position="356"/>
        <end position="363"/>
    </location>
    <ligand>
        <name>ATP</name>
        <dbReference type="ChEBI" id="CHEBI:30616"/>
        <label>2</label>
    </ligand>
</feature>
<sequence>MAQYVFTMNRVGKIVPPKRQILKDISLSFFPGAKIGVLGLNGSGKSTLIRIMAGVDRDIEGEATPMPNLNIGYLPQEPQLDPEKTVREAVEEGLGDVFGAQKKLDEIYAAYAEPDADFDALAAEQAKYEAILAASDGGSPEQQLEVAADALRLPPWDAKVANLSGGEKRRVALCKLLLEKPDMLLLDEPTNHLDAESVEWLEQFLTRFPGTVVAVTHDRYFLDNAAEWILELDRGHGIPWKGNYSSWLDQKETRLEQEEASESARQKAIKKELEWVRQNPKGRQAKSKARIARFEELSSQDYQKRNETQEIFIPVGERLGNEVIEFKNVSKAYGDRLLIDNLSFKVPAGAIVGIIGPNGAGKSTLFRMLTGREQPDSGEIVRGPTVKLAYVDQSRDALDGSKTVFEEISGGADVLTVGKYETPSRAYIGRFNFKGADQQKIVGNLSGGERGRLHLAKTLIAGGNVLLLDEPSNDLDVETLRALEDALLEFAGSVMVISHDRWFLDRIATHILAFEGDSQVVFFDGNYQEYEADKRKRLGEEAAKPKRIRYKPITR</sequence>
<evidence type="ECO:0000313" key="17">
    <source>
        <dbReference type="Proteomes" id="UP000192911"/>
    </source>
</evidence>